<feature type="non-terminal residue" evidence="1">
    <location>
        <position position="1"/>
    </location>
</feature>
<proteinExistence type="predicted"/>
<organism evidence="1">
    <name type="scientific">marine metagenome</name>
    <dbReference type="NCBI Taxonomy" id="408172"/>
    <lineage>
        <taxon>unclassified sequences</taxon>
        <taxon>metagenomes</taxon>
        <taxon>ecological metagenomes</taxon>
    </lineage>
</organism>
<accession>A0A382U1B2</accession>
<dbReference type="InterPro" id="IPR029044">
    <property type="entry name" value="Nucleotide-diphossugar_trans"/>
</dbReference>
<sequence length="252" mass="30263">DSYSKDDTIDIALNYGINTVQRRFRGFGDQWNFALNELPIQSPWVMKLDPDERLTEELKNNISQMINNNQYDAFCIKRRLWFMGRQMPVYQKLIRIWRNGSCRFSNVAVNEHPIIDGIVKYLTGNLEHHDSPNLDHWLEKQNRYTTSEAIIAYQNKPLSDKEILFGTSLQRRMWLKKNFYKFPFRYFFLFLYHFLYQGAYRAGRAGYVWSRLRTDVMRLVDYKYMEMKITNAIPSKHLYGSGEQDKRVINYD</sequence>
<protein>
    <recommendedName>
        <fullName evidence="2">Glycosyltransferase 2-like domain-containing protein</fullName>
    </recommendedName>
</protein>
<name>A0A382U1B2_9ZZZZ</name>
<dbReference type="CDD" id="cd02511">
    <property type="entry name" value="Beta4Glucosyltransferase"/>
    <property type="match status" value="1"/>
</dbReference>
<evidence type="ECO:0000313" key="1">
    <source>
        <dbReference type="EMBL" id="SVD28106.1"/>
    </source>
</evidence>
<dbReference type="Gene3D" id="3.90.550.10">
    <property type="entry name" value="Spore Coat Polysaccharide Biosynthesis Protein SpsA, Chain A"/>
    <property type="match status" value="1"/>
</dbReference>
<gene>
    <name evidence="1" type="ORF">METZ01_LOCUS380960</name>
</gene>
<reference evidence="1" key="1">
    <citation type="submission" date="2018-05" db="EMBL/GenBank/DDBJ databases">
        <authorList>
            <person name="Lanie J.A."/>
            <person name="Ng W.-L."/>
            <person name="Kazmierczak K.M."/>
            <person name="Andrzejewski T.M."/>
            <person name="Davidsen T.M."/>
            <person name="Wayne K.J."/>
            <person name="Tettelin H."/>
            <person name="Glass J.I."/>
            <person name="Rusch D."/>
            <person name="Podicherti R."/>
            <person name="Tsui H.-C.T."/>
            <person name="Winkler M.E."/>
        </authorList>
    </citation>
    <scope>NUCLEOTIDE SEQUENCE</scope>
</reference>
<dbReference type="EMBL" id="UINC01140769">
    <property type="protein sequence ID" value="SVD28106.1"/>
    <property type="molecule type" value="Genomic_DNA"/>
</dbReference>
<evidence type="ECO:0008006" key="2">
    <source>
        <dbReference type="Google" id="ProtNLM"/>
    </source>
</evidence>
<dbReference type="SUPFAM" id="SSF53448">
    <property type="entry name" value="Nucleotide-diphospho-sugar transferases"/>
    <property type="match status" value="1"/>
</dbReference>
<dbReference type="AlphaFoldDB" id="A0A382U1B2"/>